<organism evidence="7 8">
    <name type="scientific">Moniliophthora roreri</name>
    <name type="common">Frosty pod rot fungus</name>
    <name type="synonym">Monilia roreri</name>
    <dbReference type="NCBI Taxonomy" id="221103"/>
    <lineage>
        <taxon>Eukaryota</taxon>
        <taxon>Fungi</taxon>
        <taxon>Dikarya</taxon>
        <taxon>Basidiomycota</taxon>
        <taxon>Agaricomycotina</taxon>
        <taxon>Agaricomycetes</taxon>
        <taxon>Agaricomycetidae</taxon>
        <taxon>Agaricales</taxon>
        <taxon>Marasmiineae</taxon>
        <taxon>Marasmiaceae</taxon>
        <taxon>Moniliophthora</taxon>
    </lineage>
</organism>
<dbReference type="Gene3D" id="2.40.70.10">
    <property type="entry name" value="Acid Proteases"/>
    <property type="match status" value="1"/>
</dbReference>
<name>A0A0W0F857_MONRR</name>
<keyword evidence="1" id="KW-0808">Transferase</keyword>
<evidence type="ECO:0000256" key="4">
    <source>
        <dbReference type="ARBA" id="ARBA00022759"/>
    </source>
</evidence>
<feature type="domain" description="Reverse transcriptase/retrotransposon-derived protein RNase H-like" evidence="6">
    <location>
        <begin position="280"/>
        <end position="375"/>
    </location>
</feature>
<evidence type="ECO:0000256" key="5">
    <source>
        <dbReference type="ARBA" id="ARBA00023268"/>
    </source>
</evidence>
<dbReference type="CDD" id="cd00303">
    <property type="entry name" value="retropepsin_like"/>
    <property type="match status" value="1"/>
</dbReference>
<dbReference type="SUPFAM" id="SSF56672">
    <property type="entry name" value="DNA/RNA polymerases"/>
    <property type="match status" value="1"/>
</dbReference>
<keyword evidence="7" id="KW-0695">RNA-directed DNA polymerase</keyword>
<dbReference type="InterPro" id="IPR043502">
    <property type="entry name" value="DNA/RNA_pol_sf"/>
</dbReference>
<dbReference type="InterPro" id="IPR021109">
    <property type="entry name" value="Peptidase_aspartic_dom_sf"/>
</dbReference>
<dbReference type="GO" id="GO:0003964">
    <property type="term" value="F:RNA-directed DNA polymerase activity"/>
    <property type="evidence" value="ECO:0007669"/>
    <property type="project" value="UniProtKB-KW"/>
</dbReference>
<evidence type="ECO:0000259" key="6">
    <source>
        <dbReference type="Pfam" id="PF17919"/>
    </source>
</evidence>
<dbReference type="PANTHER" id="PTHR37984">
    <property type="entry name" value="PROTEIN CBG26694"/>
    <property type="match status" value="1"/>
</dbReference>
<protein>
    <submittedName>
        <fullName evidence="7">Putative reverse transcriptase-rnase h-integrase</fullName>
    </submittedName>
</protein>
<dbReference type="Gene3D" id="3.10.10.10">
    <property type="entry name" value="HIV Type 1 Reverse Transcriptase, subunit A, domain 1"/>
    <property type="match status" value="1"/>
</dbReference>
<dbReference type="FunFam" id="3.10.20.370:FF:000001">
    <property type="entry name" value="Retrovirus-related Pol polyprotein from transposon 17.6-like protein"/>
    <property type="match status" value="1"/>
</dbReference>
<sequence>MEHKVWRHLLKREIPLYNIDGTKNRAGSISEFMRLELTIGDYVEVVELLVTDLGPEEVILGLPWLRKVNPDIDWKAGLMNIRVEEEEEVKKEEVEVEEQYQRIMGNHQQRRKWWKEGILEDTTDELWVATGVTYSAELAYEELKKKKKRSMEEIVPIEFHEYRKVFSEEESHRLPEHKPYDHTIDLKPDAPETIRSKVYPMSVNEQGELDQFLEENLRKGYIVPSKSPMASPVFFVKKKDGKLRFVQDYRKLNEFTFIKDFSKIARPLNDLTKKDCRWEWGIRQHQAFEALKEAFTKEPILVMWDPAWPTRLEVDASGYATGGMILQQLEDGLWHPVAYRSESMAPAEWNYEIYDREMLAIIQALEDWRHYLEGKANTQADPLSQIPTFQVTDAEDNQGQVVLCPERFMRIAMTRMKGGELEERIHKEVEKEAEVLQAVEELKKKGP</sequence>
<evidence type="ECO:0000256" key="3">
    <source>
        <dbReference type="ARBA" id="ARBA00022722"/>
    </source>
</evidence>
<dbReference type="EMBL" id="LATX01002220">
    <property type="protein sequence ID" value="KTB32512.1"/>
    <property type="molecule type" value="Genomic_DNA"/>
</dbReference>
<evidence type="ECO:0000256" key="1">
    <source>
        <dbReference type="ARBA" id="ARBA00022679"/>
    </source>
</evidence>
<keyword evidence="2" id="KW-0548">Nucleotidyltransferase</keyword>
<dbReference type="GO" id="GO:0004519">
    <property type="term" value="F:endonuclease activity"/>
    <property type="evidence" value="ECO:0007669"/>
    <property type="project" value="UniProtKB-KW"/>
</dbReference>
<reference evidence="7 8" key="1">
    <citation type="submission" date="2015-12" db="EMBL/GenBank/DDBJ databases">
        <title>Draft genome sequence of Moniliophthora roreri, the causal agent of frosty pod rot of cacao.</title>
        <authorList>
            <person name="Aime M.C."/>
            <person name="Diaz-Valderrama J.R."/>
            <person name="Kijpornyongpan T."/>
            <person name="Phillips-Mora W."/>
        </authorList>
    </citation>
    <scope>NUCLEOTIDE SEQUENCE [LARGE SCALE GENOMIC DNA]</scope>
    <source>
        <strain evidence="7 8">MCA 2952</strain>
    </source>
</reference>
<dbReference type="AlphaFoldDB" id="A0A0W0F857"/>
<keyword evidence="3" id="KW-0540">Nuclease</keyword>
<keyword evidence="4" id="KW-0255">Endonuclease</keyword>
<comment type="caution">
    <text evidence="7">The sequence shown here is derived from an EMBL/GenBank/DDBJ whole genome shotgun (WGS) entry which is preliminary data.</text>
</comment>
<dbReference type="InterPro" id="IPR050951">
    <property type="entry name" value="Retrovirus_Pol_polyprotein"/>
</dbReference>
<keyword evidence="4" id="KW-0378">Hydrolase</keyword>
<dbReference type="eggNOG" id="KOG0017">
    <property type="taxonomic scope" value="Eukaryota"/>
</dbReference>
<dbReference type="Pfam" id="PF17919">
    <property type="entry name" value="RT_RNaseH_2"/>
    <property type="match status" value="1"/>
</dbReference>
<keyword evidence="5" id="KW-0511">Multifunctional enzyme</keyword>
<gene>
    <name evidence="7" type="ORF">WG66_14911</name>
</gene>
<accession>A0A0W0F857</accession>
<evidence type="ECO:0000313" key="8">
    <source>
        <dbReference type="Proteomes" id="UP000054988"/>
    </source>
</evidence>
<dbReference type="InterPro" id="IPR041577">
    <property type="entry name" value="RT_RNaseH_2"/>
</dbReference>
<dbReference type="PANTHER" id="PTHR37984:SF5">
    <property type="entry name" value="PROTEIN NYNRIN-LIKE"/>
    <property type="match status" value="1"/>
</dbReference>
<proteinExistence type="predicted"/>
<evidence type="ECO:0000256" key="2">
    <source>
        <dbReference type="ARBA" id="ARBA00022695"/>
    </source>
</evidence>
<dbReference type="Proteomes" id="UP000054988">
    <property type="component" value="Unassembled WGS sequence"/>
</dbReference>
<evidence type="ECO:0000313" key="7">
    <source>
        <dbReference type="EMBL" id="KTB32512.1"/>
    </source>
</evidence>